<gene>
    <name evidence="2" type="ORF">IQ35_01419</name>
</gene>
<sequence>MTIKTIALLLSAAASVAISVPAAAQTEAAPAQAVVIKKNMTLTDAEGRRLGKIFEADSGKDYVTFLSQMKIYRVPVQTISNVDGHLVTSLTKAALGL</sequence>
<reference evidence="2 3" key="1">
    <citation type="journal article" date="2015" name="Stand. Genomic Sci.">
        <title>Genomic Encyclopedia of Bacterial and Archaeal Type Strains, Phase III: the genomes of soil and plant-associated and newly described type strains.</title>
        <authorList>
            <person name="Whitman W.B."/>
            <person name="Woyke T."/>
            <person name="Klenk H.P."/>
            <person name="Zhou Y."/>
            <person name="Lilburn T.G."/>
            <person name="Beck B.J."/>
            <person name="De Vos P."/>
            <person name="Vandamme P."/>
            <person name="Eisen J.A."/>
            <person name="Garrity G."/>
            <person name="Hugenholtz P."/>
            <person name="Kyrpides N.C."/>
        </authorList>
    </citation>
    <scope>NUCLEOTIDE SEQUENCE [LARGE SCALE GENOMIC DNA]</scope>
    <source>
        <strain evidence="2 3">CGMCC 1.7748</strain>
    </source>
</reference>
<dbReference type="RefSeq" id="WP_021247319.1">
    <property type="nucleotide sequence ID" value="NZ_JACIIY010000002.1"/>
</dbReference>
<accession>A0A562KIK3</accession>
<proteinExistence type="predicted"/>
<evidence type="ECO:0008006" key="4">
    <source>
        <dbReference type="Google" id="ProtNLM"/>
    </source>
</evidence>
<evidence type="ECO:0000313" key="3">
    <source>
        <dbReference type="Proteomes" id="UP000316624"/>
    </source>
</evidence>
<dbReference type="EMBL" id="VLKK01000004">
    <property type="protein sequence ID" value="TWH95164.1"/>
    <property type="molecule type" value="Genomic_DNA"/>
</dbReference>
<feature type="signal peptide" evidence="1">
    <location>
        <begin position="1"/>
        <end position="24"/>
    </location>
</feature>
<feature type="chain" id="PRO_5022226196" description="PRC-barrel domain protein" evidence="1">
    <location>
        <begin position="25"/>
        <end position="97"/>
    </location>
</feature>
<dbReference type="AlphaFoldDB" id="A0A562KIK3"/>
<keyword evidence="3" id="KW-1185">Reference proteome</keyword>
<name>A0A562KIK3_SPHWJ</name>
<comment type="caution">
    <text evidence="2">The sequence shown here is derived from an EMBL/GenBank/DDBJ whole genome shotgun (WGS) entry which is preliminary data.</text>
</comment>
<keyword evidence="1" id="KW-0732">Signal</keyword>
<protein>
    <recommendedName>
        <fullName evidence="4">PRC-barrel domain protein</fullName>
    </recommendedName>
</protein>
<dbReference type="Proteomes" id="UP000316624">
    <property type="component" value="Unassembled WGS sequence"/>
</dbReference>
<organism evidence="2 3">
    <name type="scientific">Sphingobium wenxiniae (strain DSM 21828 / CGMCC 1.7748 / JZ-1)</name>
    <dbReference type="NCBI Taxonomy" id="595605"/>
    <lineage>
        <taxon>Bacteria</taxon>
        <taxon>Pseudomonadati</taxon>
        <taxon>Pseudomonadota</taxon>
        <taxon>Alphaproteobacteria</taxon>
        <taxon>Sphingomonadales</taxon>
        <taxon>Sphingomonadaceae</taxon>
        <taxon>Sphingobium</taxon>
    </lineage>
</organism>
<evidence type="ECO:0000256" key="1">
    <source>
        <dbReference type="SAM" id="SignalP"/>
    </source>
</evidence>
<evidence type="ECO:0000313" key="2">
    <source>
        <dbReference type="EMBL" id="TWH95164.1"/>
    </source>
</evidence>